<dbReference type="EMBL" id="DUZY01000003">
    <property type="protein sequence ID" value="DAD33273.1"/>
    <property type="molecule type" value="Genomic_DNA"/>
</dbReference>
<evidence type="ECO:0000313" key="2">
    <source>
        <dbReference type="Proteomes" id="UP000607653"/>
    </source>
</evidence>
<sequence>MLFSIDRVETRWFGKSVKYGPAIVPIYNCPVWLHQRKWSLRFLICCSGRWCRGGEDDLKQGKKKKKRERENEQLFLSSWLQWRFALGFTDSKQRRSDARHTFRHLPQETE</sequence>
<protein>
    <submittedName>
        <fullName evidence="1">Uncharacterized protein</fullName>
    </submittedName>
</protein>
<gene>
    <name evidence="1" type="ORF">HUJ06_012124</name>
</gene>
<dbReference type="Proteomes" id="UP000607653">
    <property type="component" value="Unassembled WGS sequence"/>
</dbReference>
<keyword evidence="2" id="KW-1185">Reference proteome</keyword>
<dbReference type="AlphaFoldDB" id="A0A822YMH1"/>
<reference evidence="1 2" key="1">
    <citation type="journal article" date="2020" name="Mol. Biol. Evol.">
        <title>Distinct Expression and Methylation Patterns for Genes with Different Fates following a Single Whole-Genome Duplication in Flowering Plants.</title>
        <authorList>
            <person name="Shi T."/>
            <person name="Rahmani R.S."/>
            <person name="Gugger P.F."/>
            <person name="Wang M."/>
            <person name="Li H."/>
            <person name="Zhang Y."/>
            <person name="Li Z."/>
            <person name="Wang Q."/>
            <person name="Van de Peer Y."/>
            <person name="Marchal K."/>
            <person name="Chen J."/>
        </authorList>
    </citation>
    <scope>NUCLEOTIDE SEQUENCE [LARGE SCALE GENOMIC DNA]</scope>
    <source>
        <tissue evidence="1">Leaf</tissue>
    </source>
</reference>
<comment type="caution">
    <text evidence="1">The sequence shown here is derived from an EMBL/GenBank/DDBJ whole genome shotgun (WGS) entry which is preliminary data.</text>
</comment>
<evidence type="ECO:0000313" key="1">
    <source>
        <dbReference type="EMBL" id="DAD33273.1"/>
    </source>
</evidence>
<organism evidence="1 2">
    <name type="scientific">Nelumbo nucifera</name>
    <name type="common">Sacred lotus</name>
    <dbReference type="NCBI Taxonomy" id="4432"/>
    <lineage>
        <taxon>Eukaryota</taxon>
        <taxon>Viridiplantae</taxon>
        <taxon>Streptophyta</taxon>
        <taxon>Embryophyta</taxon>
        <taxon>Tracheophyta</taxon>
        <taxon>Spermatophyta</taxon>
        <taxon>Magnoliopsida</taxon>
        <taxon>Proteales</taxon>
        <taxon>Nelumbonaceae</taxon>
        <taxon>Nelumbo</taxon>
    </lineage>
</organism>
<accession>A0A822YMH1</accession>
<proteinExistence type="predicted"/>
<name>A0A822YMH1_NELNU</name>